<dbReference type="GO" id="GO:0043758">
    <property type="term" value="F:acetate-CoA ligase (ADP-forming) activity"/>
    <property type="evidence" value="ECO:0007669"/>
    <property type="project" value="InterPro"/>
</dbReference>
<evidence type="ECO:0000313" key="2">
    <source>
        <dbReference type="EMBL" id="CAI8036762.1"/>
    </source>
</evidence>
<dbReference type="InterPro" id="IPR003781">
    <property type="entry name" value="CoA-bd"/>
</dbReference>
<gene>
    <name evidence="2" type="ORF">GBAR_LOCUS20602</name>
</gene>
<dbReference type="Pfam" id="PF19045">
    <property type="entry name" value="Ligase_CoA_2"/>
    <property type="match status" value="1"/>
</dbReference>
<dbReference type="PANTHER" id="PTHR42793:SF1">
    <property type="entry name" value="PEPTIDYL-LYSINE N-ACETYLTRANSFERASE PATZ"/>
    <property type="match status" value="1"/>
</dbReference>
<keyword evidence="2" id="KW-0436">Ligase</keyword>
<dbReference type="PANTHER" id="PTHR42793">
    <property type="entry name" value="COA BINDING DOMAIN CONTAINING PROTEIN"/>
    <property type="match status" value="1"/>
</dbReference>
<dbReference type="Pfam" id="PF13380">
    <property type="entry name" value="CoA_binding_2"/>
    <property type="match status" value="1"/>
</dbReference>
<organism evidence="2 3">
    <name type="scientific">Geodia barretti</name>
    <name type="common">Barrett's horny sponge</name>
    <dbReference type="NCBI Taxonomy" id="519541"/>
    <lineage>
        <taxon>Eukaryota</taxon>
        <taxon>Metazoa</taxon>
        <taxon>Porifera</taxon>
        <taxon>Demospongiae</taxon>
        <taxon>Heteroscleromorpha</taxon>
        <taxon>Tetractinellida</taxon>
        <taxon>Astrophorina</taxon>
        <taxon>Geodiidae</taxon>
        <taxon>Geodia</taxon>
    </lineage>
</organism>
<reference evidence="2" key="1">
    <citation type="submission" date="2023-03" db="EMBL/GenBank/DDBJ databases">
        <authorList>
            <person name="Steffen K."/>
            <person name="Cardenas P."/>
        </authorList>
    </citation>
    <scope>NUCLEOTIDE SEQUENCE</scope>
</reference>
<dbReference type="Gene3D" id="3.40.50.261">
    <property type="entry name" value="Succinyl-CoA synthetase domains"/>
    <property type="match status" value="2"/>
</dbReference>
<feature type="domain" description="CoA-binding" evidence="1">
    <location>
        <begin position="8"/>
        <end position="102"/>
    </location>
</feature>
<sequence>MGLEIDYLFHPRSIAVAGASESPDKTGHTYFKNVLDNFKGKSYPINFRAPEVLGVPTYKSVRDLPEDVDYVISAIPNRDIIDLVEACISKNAKVLHLFTARFSETGFERETQLEYEMLEKARAGGLRILGPNCMGLYYPKEGIAWGRDFPQESGNVGIISQSGGNGGEIISTGASRGLRFSKVVSYGNALDLNEADLIDYFAEDPETEIIGGYIEGVRDGKRLFKALRNASKRKPVVLLKGGRTQAGTHMVSSHTASMAGTREVWEAMCRQTGVTNAQSLDELMDMLVAFSTMPPAKGFNLLVGGGAGGRSVLSADECEEEGLHLQQIPEDVRQELERQDPFFGAWVTNPVDSSIMGGSNLTPTTWCS</sequence>
<dbReference type="Proteomes" id="UP001174909">
    <property type="component" value="Unassembled WGS sequence"/>
</dbReference>
<proteinExistence type="predicted"/>
<evidence type="ECO:0000313" key="3">
    <source>
        <dbReference type="Proteomes" id="UP001174909"/>
    </source>
</evidence>
<dbReference type="InterPro" id="IPR036291">
    <property type="entry name" value="NAD(P)-bd_dom_sf"/>
</dbReference>
<dbReference type="SUPFAM" id="SSF51735">
    <property type="entry name" value="NAD(P)-binding Rossmann-fold domains"/>
    <property type="match status" value="1"/>
</dbReference>
<dbReference type="AlphaFoldDB" id="A0AA35X3R5"/>
<dbReference type="Pfam" id="PF13607">
    <property type="entry name" value="Succ_CoA_lig"/>
    <property type="match status" value="1"/>
</dbReference>
<evidence type="ECO:0000259" key="1">
    <source>
        <dbReference type="SMART" id="SM00881"/>
    </source>
</evidence>
<accession>A0AA35X3R5</accession>
<protein>
    <submittedName>
        <fullName evidence="2">Acetate--CoA ligase [ADP-forming] II subunit alpha</fullName>
    </submittedName>
</protein>
<keyword evidence="3" id="KW-1185">Reference proteome</keyword>
<dbReference type="Gene3D" id="3.40.50.720">
    <property type="entry name" value="NAD(P)-binding Rossmann-like Domain"/>
    <property type="match status" value="1"/>
</dbReference>
<dbReference type="EMBL" id="CASHTH010002893">
    <property type="protein sequence ID" value="CAI8036762.1"/>
    <property type="molecule type" value="Genomic_DNA"/>
</dbReference>
<name>A0AA35X3R5_GEOBA</name>
<dbReference type="InterPro" id="IPR016102">
    <property type="entry name" value="Succinyl-CoA_synth-like"/>
</dbReference>
<dbReference type="SMART" id="SM00881">
    <property type="entry name" value="CoA_binding"/>
    <property type="match status" value="1"/>
</dbReference>
<dbReference type="InterPro" id="IPR043938">
    <property type="entry name" value="Ligase_CoA_dom"/>
</dbReference>
<dbReference type="SUPFAM" id="SSF52210">
    <property type="entry name" value="Succinyl-CoA synthetase domains"/>
    <property type="match status" value="1"/>
</dbReference>
<comment type="caution">
    <text evidence="2">The sequence shown here is derived from an EMBL/GenBank/DDBJ whole genome shotgun (WGS) entry which is preliminary data.</text>
</comment>
<dbReference type="InterPro" id="IPR032875">
    <property type="entry name" value="Succ_CoA_lig_flav_dom"/>
</dbReference>